<organism evidence="2 3">
    <name type="scientific">Sporothrix brasiliensis 5110</name>
    <dbReference type="NCBI Taxonomy" id="1398154"/>
    <lineage>
        <taxon>Eukaryota</taxon>
        <taxon>Fungi</taxon>
        <taxon>Dikarya</taxon>
        <taxon>Ascomycota</taxon>
        <taxon>Pezizomycotina</taxon>
        <taxon>Sordariomycetes</taxon>
        <taxon>Sordariomycetidae</taxon>
        <taxon>Ophiostomatales</taxon>
        <taxon>Ophiostomataceae</taxon>
        <taxon>Sporothrix</taxon>
    </lineage>
</organism>
<dbReference type="SUPFAM" id="SSF52833">
    <property type="entry name" value="Thioredoxin-like"/>
    <property type="match status" value="1"/>
</dbReference>
<keyword evidence="3" id="KW-1185">Reference proteome</keyword>
<feature type="region of interest" description="Disordered" evidence="1">
    <location>
        <begin position="240"/>
        <end position="265"/>
    </location>
</feature>
<dbReference type="PANTHER" id="PTHR28630">
    <property type="match status" value="1"/>
</dbReference>
<dbReference type="CDD" id="cd02970">
    <property type="entry name" value="PRX_like2"/>
    <property type="match status" value="1"/>
</dbReference>
<evidence type="ECO:0000313" key="3">
    <source>
        <dbReference type="Proteomes" id="UP000031575"/>
    </source>
</evidence>
<dbReference type="HOGENOM" id="CLU_035338_1_0_1"/>
<feature type="region of interest" description="Disordered" evidence="1">
    <location>
        <begin position="1"/>
        <end position="20"/>
    </location>
</feature>
<dbReference type="Proteomes" id="UP000031575">
    <property type="component" value="Unassembled WGS sequence"/>
</dbReference>
<dbReference type="AlphaFoldDB" id="A0A0C2IIG0"/>
<gene>
    <name evidence="2" type="ORF">SPBR_08624</name>
</gene>
<evidence type="ECO:0000313" key="2">
    <source>
        <dbReference type="EMBL" id="KIH86775.1"/>
    </source>
</evidence>
<name>A0A0C2IIG0_9PEZI</name>
<evidence type="ECO:0000256" key="1">
    <source>
        <dbReference type="SAM" id="MobiDB-lite"/>
    </source>
</evidence>
<dbReference type="GeneID" id="63681783"/>
<dbReference type="InterPro" id="IPR032801">
    <property type="entry name" value="PXL2A/B/C"/>
</dbReference>
<reference evidence="2 3" key="1">
    <citation type="journal article" date="2014" name="BMC Genomics">
        <title>Comparative genomics of the major fungal agents of human and animal Sporotrichosis: Sporothrix schenckii and Sporothrix brasiliensis.</title>
        <authorList>
            <person name="Teixeira M.M."/>
            <person name="de Almeida L.G."/>
            <person name="Kubitschek-Barreira P."/>
            <person name="Alves F.L."/>
            <person name="Kioshima E.S."/>
            <person name="Abadio A.K."/>
            <person name="Fernandes L."/>
            <person name="Derengowski L.S."/>
            <person name="Ferreira K.S."/>
            <person name="Souza R.C."/>
            <person name="Ruiz J.C."/>
            <person name="de Andrade N.C."/>
            <person name="Paes H.C."/>
            <person name="Nicola A.M."/>
            <person name="Albuquerque P."/>
            <person name="Gerber A.L."/>
            <person name="Martins V.P."/>
            <person name="Peconick L.D."/>
            <person name="Neto A.V."/>
            <person name="Chaucanez C.B."/>
            <person name="Silva P.A."/>
            <person name="Cunha O.L."/>
            <person name="de Oliveira F.F."/>
            <person name="dos Santos T.C."/>
            <person name="Barros A.L."/>
            <person name="Soares M.A."/>
            <person name="de Oliveira L.M."/>
            <person name="Marini M.M."/>
            <person name="Villalobos-Duno H."/>
            <person name="Cunha M.M."/>
            <person name="de Hoog S."/>
            <person name="da Silveira J.F."/>
            <person name="Henrissat B."/>
            <person name="Nino-Vega G.A."/>
            <person name="Cisalpino P.S."/>
            <person name="Mora-Montes H.M."/>
            <person name="Almeida S.R."/>
            <person name="Stajich J.E."/>
            <person name="Lopes-Bezerra L.M."/>
            <person name="Vasconcelos A.T."/>
            <person name="Felipe M.S."/>
        </authorList>
    </citation>
    <scope>NUCLEOTIDE SEQUENCE [LARGE SCALE GENOMIC DNA]</scope>
    <source>
        <strain evidence="2 3">5110</strain>
    </source>
</reference>
<dbReference type="Pfam" id="PF13911">
    <property type="entry name" value="AhpC-TSA_2"/>
    <property type="match status" value="1"/>
</dbReference>
<dbReference type="OrthoDB" id="40334at2759"/>
<proteinExistence type="predicted"/>
<sequence>MATSTDAPAPACALPGEDDDVNQREFSGTVRTDNNLPSRGTLKKTADLPVLDREGKSHPFKSLYEDFTGQTLVVFVRHFFCGNCQEYLRLLSQAIPLATLAKARTPSQIVVVGCGDPSLIAMYVEAAECVFPVYADPTRRLYDELGMVSTLSLGAPPAYMKHTNMWASSFRSIAQGLRQLPRGLALKSGNHRQVGGEFLFRKSTADDAVSVTWCHRMKHTRDHAETDELQAVLGLETTAAESKSEKELATPVPVATTATEQTAAA</sequence>
<dbReference type="InterPro" id="IPR036249">
    <property type="entry name" value="Thioredoxin-like_sf"/>
</dbReference>
<protein>
    <submittedName>
        <fullName evidence="2">Uncharacterized protein</fullName>
    </submittedName>
</protein>
<dbReference type="RefSeq" id="XP_040614785.1">
    <property type="nucleotide sequence ID" value="XM_040766862.1"/>
</dbReference>
<dbReference type="Gene3D" id="3.40.30.10">
    <property type="entry name" value="Glutaredoxin"/>
    <property type="match status" value="1"/>
</dbReference>
<dbReference type="PANTHER" id="PTHR28630:SF3">
    <property type="entry name" value="PEROXIREDOXIN-LIKE 2C"/>
    <property type="match status" value="1"/>
</dbReference>
<feature type="compositionally biased region" description="Low complexity" evidence="1">
    <location>
        <begin position="249"/>
        <end position="265"/>
    </location>
</feature>
<dbReference type="EMBL" id="AWTV01000011">
    <property type="protein sequence ID" value="KIH86775.1"/>
    <property type="molecule type" value="Genomic_DNA"/>
</dbReference>
<accession>A0A0C2IIG0</accession>
<comment type="caution">
    <text evidence="2">The sequence shown here is derived from an EMBL/GenBank/DDBJ whole genome shotgun (WGS) entry which is preliminary data.</text>
</comment>
<dbReference type="VEuPathDB" id="FungiDB:SPBR_08624"/>